<evidence type="ECO:0000313" key="3">
    <source>
        <dbReference type="Proteomes" id="UP000250235"/>
    </source>
</evidence>
<feature type="transmembrane region" description="Helical" evidence="1">
    <location>
        <begin position="257"/>
        <end position="279"/>
    </location>
</feature>
<accession>A0A2Z7ADZ8</accession>
<feature type="transmembrane region" description="Helical" evidence="1">
    <location>
        <begin position="111"/>
        <end position="144"/>
    </location>
</feature>
<keyword evidence="3" id="KW-1185">Reference proteome</keyword>
<feature type="transmembrane region" description="Helical" evidence="1">
    <location>
        <begin position="26"/>
        <end position="48"/>
    </location>
</feature>
<dbReference type="AlphaFoldDB" id="A0A2Z7ADZ8"/>
<evidence type="ECO:0000256" key="1">
    <source>
        <dbReference type="SAM" id="Phobius"/>
    </source>
</evidence>
<feature type="transmembrane region" description="Helical" evidence="1">
    <location>
        <begin position="68"/>
        <end position="91"/>
    </location>
</feature>
<sequence length="324" mass="36038">MSTHSLNLGGVISEAKRIISAHSRHFLALSVLFLLPLSFSIIVYPFLSQPTSILSSYNKITLPDRPRVAIPVLHAVFVLLFTLFASASITYSTFHGFYGRPVKFVSSMKSILFSFFPLLATVSIAAIFLGLVCFVVGFIAWLAVNGLLLFGFEIDYEGVFFMVIAISIAVLLVCSVICLFVDWYLTIVIVVVESKWGFEPLKRSSYLMKGMKNVGFFMILLFGLGLGLMSFSCSMLVPTVFRRFRWAPDGAGWAGRFFLVVVCIVQAVVMTLWMLYAVASNVVLFMYCKALHGELALDIAHEFSCEYVSLPFDDGKVPHVVYIA</sequence>
<reference evidence="2 3" key="1">
    <citation type="journal article" date="2015" name="Proc. Natl. Acad. Sci. U.S.A.">
        <title>The resurrection genome of Boea hygrometrica: A blueprint for survival of dehydration.</title>
        <authorList>
            <person name="Xiao L."/>
            <person name="Yang G."/>
            <person name="Zhang L."/>
            <person name="Yang X."/>
            <person name="Zhao S."/>
            <person name="Ji Z."/>
            <person name="Zhou Q."/>
            <person name="Hu M."/>
            <person name="Wang Y."/>
            <person name="Chen M."/>
            <person name="Xu Y."/>
            <person name="Jin H."/>
            <person name="Xiao X."/>
            <person name="Hu G."/>
            <person name="Bao F."/>
            <person name="Hu Y."/>
            <person name="Wan P."/>
            <person name="Li L."/>
            <person name="Deng X."/>
            <person name="Kuang T."/>
            <person name="Xiang C."/>
            <person name="Zhu J.K."/>
            <person name="Oliver M.J."/>
            <person name="He Y."/>
        </authorList>
    </citation>
    <scope>NUCLEOTIDE SEQUENCE [LARGE SCALE GENOMIC DNA]</scope>
    <source>
        <strain evidence="3">cv. XS01</strain>
    </source>
</reference>
<dbReference type="PANTHER" id="PTHR33133">
    <property type="entry name" value="OS08G0107100 PROTEIN-RELATED"/>
    <property type="match status" value="1"/>
</dbReference>
<keyword evidence="1" id="KW-1133">Transmembrane helix</keyword>
<feature type="transmembrane region" description="Helical" evidence="1">
    <location>
        <begin position="213"/>
        <end position="237"/>
    </location>
</feature>
<dbReference type="Proteomes" id="UP000250235">
    <property type="component" value="Unassembled WGS sequence"/>
</dbReference>
<proteinExistence type="predicted"/>
<protein>
    <submittedName>
        <fullName evidence="2">Uncharacterized protein</fullName>
    </submittedName>
</protein>
<gene>
    <name evidence="2" type="ORF">F511_27652</name>
</gene>
<dbReference type="PANTHER" id="PTHR33133:SF7">
    <property type="entry name" value="F26K24.10 PROTEIN-RELATED"/>
    <property type="match status" value="1"/>
</dbReference>
<organism evidence="2 3">
    <name type="scientific">Dorcoceras hygrometricum</name>
    <dbReference type="NCBI Taxonomy" id="472368"/>
    <lineage>
        <taxon>Eukaryota</taxon>
        <taxon>Viridiplantae</taxon>
        <taxon>Streptophyta</taxon>
        <taxon>Embryophyta</taxon>
        <taxon>Tracheophyta</taxon>
        <taxon>Spermatophyta</taxon>
        <taxon>Magnoliopsida</taxon>
        <taxon>eudicotyledons</taxon>
        <taxon>Gunneridae</taxon>
        <taxon>Pentapetalae</taxon>
        <taxon>asterids</taxon>
        <taxon>lamiids</taxon>
        <taxon>Lamiales</taxon>
        <taxon>Gesneriaceae</taxon>
        <taxon>Didymocarpoideae</taxon>
        <taxon>Trichosporeae</taxon>
        <taxon>Loxocarpinae</taxon>
        <taxon>Dorcoceras</taxon>
    </lineage>
</organism>
<keyword evidence="1" id="KW-0812">Transmembrane</keyword>
<feature type="transmembrane region" description="Helical" evidence="1">
    <location>
        <begin position="159"/>
        <end position="192"/>
    </location>
</feature>
<name>A0A2Z7ADZ8_9LAMI</name>
<evidence type="ECO:0000313" key="2">
    <source>
        <dbReference type="EMBL" id="KZV19977.1"/>
    </source>
</evidence>
<dbReference type="EMBL" id="KV016238">
    <property type="protein sequence ID" value="KZV19977.1"/>
    <property type="molecule type" value="Genomic_DNA"/>
</dbReference>
<keyword evidence="1" id="KW-0472">Membrane</keyword>
<dbReference type="OrthoDB" id="1934322at2759"/>